<evidence type="ECO:0000256" key="4">
    <source>
        <dbReference type="ARBA" id="ARBA00023163"/>
    </source>
</evidence>
<evidence type="ECO:0000259" key="5">
    <source>
        <dbReference type="PROSITE" id="PS50931"/>
    </source>
</evidence>
<dbReference type="SUPFAM" id="SSF46785">
    <property type="entry name" value="Winged helix' DNA-binding domain"/>
    <property type="match status" value="1"/>
</dbReference>
<evidence type="ECO:0000313" key="7">
    <source>
        <dbReference type="Proteomes" id="UP000063699"/>
    </source>
</evidence>
<dbReference type="Pfam" id="PF00126">
    <property type="entry name" value="HTH_1"/>
    <property type="match status" value="1"/>
</dbReference>
<dbReference type="Proteomes" id="UP000063699">
    <property type="component" value="Chromosome"/>
</dbReference>
<name>A0A0N9HZP1_9PSEU</name>
<proteinExistence type="inferred from homology"/>
<dbReference type="EMBL" id="CP012752">
    <property type="protein sequence ID" value="ALG11235.1"/>
    <property type="molecule type" value="Genomic_DNA"/>
</dbReference>
<evidence type="ECO:0000256" key="1">
    <source>
        <dbReference type="ARBA" id="ARBA00009437"/>
    </source>
</evidence>
<dbReference type="PROSITE" id="PS50931">
    <property type="entry name" value="HTH_LYSR"/>
    <property type="match status" value="1"/>
</dbReference>
<dbReference type="SUPFAM" id="SSF53850">
    <property type="entry name" value="Periplasmic binding protein-like II"/>
    <property type="match status" value="1"/>
</dbReference>
<dbReference type="GO" id="GO:0003677">
    <property type="term" value="F:DNA binding"/>
    <property type="evidence" value="ECO:0007669"/>
    <property type="project" value="UniProtKB-KW"/>
</dbReference>
<dbReference type="CDD" id="cd08436">
    <property type="entry name" value="PBP2_LTTR_like_3"/>
    <property type="match status" value="1"/>
</dbReference>
<sequence>MELRQLAYFVAVVEEAGFTRAAERMHVAQPGVSAQIRQLEKEFGHQLLDRSGRAVRPTEMGTAVLPYAKAALKAVDDARLAVDELAGLVRGHVAIGMVTSHPVDIPALLAAFHDDYPAVEITLAEANSGKLVDDLHGGRLDAAIIGVATDLPGLALHVLSDEALVAAVGHGDPRATATPMALTDLRDQPLICLPSGTGIRAILENACATAGFRPRVAFEAGTPQVLADLAARGLGLAILPESFVHNRPDLRPITLTGAELRGRLAWAWRANGPLSPAARAFTAQLAGQ</sequence>
<reference evidence="6 7" key="1">
    <citation type="submission" date="2015-07" db="EMBL/GenBank/DDBJ databases">
        <title>Genome sequencing of Kibdelosporangium phytohabitans.</title>
        <authorList>
            <person name="Qin S."/>
            <person name="Xing K."/>
        </authorList>
    </citation>
    <scope>NUCLEOTIDE SEQUENCE [LARGE SCALE GENOMIC DNA]</scope>
    <source>
        <strain evidence="6 7">KLBMP1111</strain>
    </source>
</reference>
<dbReference type="RefSeq" id="WP_054293136.1">
    <property type="nucleotide sequence ID" value="NZ_CP012752.1"/>
</dbReference>
<dbReference type="InterPro" id="IPR036390">
    <property type="entry name" value="WH_DNA-bd_sf"/>
</dbReference>
<dbReference type="STRING" id="860235.AOZ06_34060"/>
<dbReference type="GO" id="GO:0003700">
    <property type="term" value="F:DNA-binding transcription factor activity"/>
    <property type="evidence" value="ECO:0007669"/>
    <property type="project" value="InterPro"/>
</dbReference>
<evidence type="ECO:0000313" key="6">
    <source>
        <dbReference type="EMBL" id="ALG11235.1"/>
    </source>
</evidence>
<dbReference type="PRINTS" id="PR00039">
    <property type="entry name" value="HTHLYSR"/>
</dbReference>
<dbReference type="KEGG" id="kphy:AOZ06_34060"/>
<dbReference type="InterPro" id="IPR005119">
    <property type="entry name" value="LysR_subst-bd"/>
</dbReference>
<dbReference type="GO" id="GO:0032993">
    <property type="term" value="C:protein-DNA complex"/>
    <property type="evidence" value="ECO:0007669"/>
    <property type="project" value="TreeGrafter"/>
</dbReference>
<dbReference type="PANTHER" id="PTHR30346:SF28">
    <property type="entry name" value="HTH-TYPE TRANSCRIPTIONAL REGULATOR CYNR"/>
    <property type="match status" value="1"/>
</dbReference>
<dbReference type="Pfam" id="PF03466">
    <property type="entry name" value="LysR_substrate"/>
    <property type="match status" value="1"/>
</dbReference>
<accession>A0A0N9HZP1</accession>
<dbReference type="Gene3D" id="1.10.10.10">
    <property type="entry name" value="Winged helix-like DNA-binding domain superfamily/Winged helix DNA-binding domain"/>
    <property type="match status" value="1"/>
</dbReference>
<dbReference type="Gene3D" id="3.40.190.290">
    <property type="match status" value="1"/>
</dbReference>
<keyword evidence="4" id="KW-0804">Transcription</keyword>
<dbReference type="FunFam" id="1.10.10.10:FF:000001">
    <property type="entry name" value="LysR family transcriptional regulator"/>
    <property type="match status" value="1"/>
</dbReference>
<comment type="similarity">
    <text evidence="1">Belongs to the LysR transcriptional regulatory family.</text>
</comment>
<keyword evidence="2" id="KW-0805">Transcription regulation</keyword>
<dbReference type="InterPro" id="IPR000847">
    <property type="entry name" value="LysR_HTH_N"/>
</dbReference>
<keyword evidence="7" id="KW-1185">Reference proteome</keyword>
<gene>
    <name evidence="6" type="ORF">AOZ06_34060</name>
</gene>
<protein>
    <submittedName>
        <fullName evidence="6">LysR family transcriptional regulator</fullName>
    </submittedName>
</protein>
<evidence type="ECO:0000256" key="3">
    <source>
        <dbReference type="ARBA" id="ARBA00023125"/>
    </source>
</evidence>
<organism evidence="6 7">
    <name type="scientific">Kibdelosporangium phytohabitans</name>
    <dbReference type="NCBI Taxonomy" id="860235"/>
    <lineage>
        <taxon>Bacteria</taxon>
        <taxon>Bacillati</taxon>
        <taxon>Actinomycetota</taxon>
        <taxon>Actinomycetes</taxon>
        <taxon>Pseudonocardiales</taxon>
        <taxon>Pseudonocardiaceae</taxon>
        <taxon>Kibdelosporangium</taxon>
    </lineage>
</organism>
<dbReference type="AlphaFoldDB" id="A0A0N9HZP1"/>
<evidence type="ECO:0000256" key="2">
    <source>
        <dbReference type="ARBA" id="ARBA00023015"/>
    </source>
</evidence>
<keyword evidence="3" id="KW-0238">DNA-binding</keyword>
<dbReference type="PANTHER" id="PTHR30346">
    <property type="entry name" value="TRANSCRIPTIONAL DUAL REGULATOR HCAR-RELATED"/>
    <property type="match status" value="1"/>
</dbReference>
<dbReference type="OrthoDB" id="3181812at2"/>
<dbReference type="InterPro" id="IPR036388">
    <property type="entry name" value="WH-like_DNA-bd_sf"/>
</dbReference>
<feature type="domain" description="HTH lysR-type" evidence="5">
    <location>
        <begin position="1"/>
        <end position="58"/>
    </location>
</feature>